<evidence type="ECO:0000256" key="3">
    <source>
        <dbReference type="RuleBase" id="RU000363"/>
    </source>
</evidence>
<dbReference type="Gene3D" id="3.40.50.720">
    <property type="entry name" value="NAD(P)-binding Rossmann-like Domain"/>
    <property type="match status" value="1"/>
</dbReference>
<dbReference type="PRINTS" id="PR00081">
    <property type="entry name" value="GDHRDH"/>
</dbReference>
<dbReference type="PRINTS" id="PR00080">
    <property type="entry name" value="SDRFAMILY"/>
</dbReference>
<evidence type="ECO:0000256" key="1">
    <source>
        <dbReference type="ARBA" id="ARBA00022857"/>
    </source>
</evidence>
<proteinExistence type="inferred from homology"/>
<sequence length="237" mass="24501">MDTRPRTSLVTGANRGLGLEFIRRLLARGDHAIAACREPGRASALNALAGEHPGRLHVLPLDVADARSRAALAAELPLVLGDGGRIDLLLNNAGVLHSGERFGTLGEATLEHSFRINAMGPLLLTQALAPLLADGARVANLSSQLGSIAGCGRFGTPSYNISKAAQNMATALLAHALAERGIVVVALHPGWVQTGMGGEQATETVGESATGLLGVIDGLDAGDSGRFLDWRGEALAW</sequence>
<reference evidence="5" key="1">
    <citation type="journal article" date="2019" name="Int. J. Syst. Evol. Microbiol.">
        <title>The Global Catalogue of Microorganisms (GCM) 10K type strain sequencing project: providing services to taxonomists for standard genome sequencing and annotation.</title>
        <authorList>
            <consortium name="The Broad Institute Genomics Platform"/>
            <consortium name="The Broad Institute Genome Sequencing Center for Infectious Disease"/>
            <person name="Wu L."/>
            <person name="Ma J."/>
        </authorList>
    </citation>
    <scope>NUCLEOTIDE SEQUENCE [LARGE SCALE GENOMIC DNA]</scope>
    <source>
        <strain evidence="5">CGMCC 1.8985</strain>
    </source>
</reference>
<keyword evidence="1" id="KW-0521">NADP</keyword>
<comment type="caution">
    <text evidence="4">The sequence shown here is derived from an EMBL/GenBank/DDBJ whole genome shotgun (WGS) entry which is preliminary data.</text>
</comment>
<organism evidence="4 5">
    <name type="scientific">Luteimonas terricola</name>
    <dbReference type="NCBI Taxonomy" id="645597"/>
    <lineage>
        <taxon>Bacteria</taxon>
        <taxon>Pseudomonadati</taxon>
        <taxon>Pseudomonadota</taxon>
        <taxon>Gammaproteobacteria</taxon>
        <taxon>Lysobacterales</taxon>
        <taxon>Lysobacteraceae</taxon>
        <taxon>Luteimonas</taxon>
    </lineage>
</organism>
<dbReference type="CDD" id="cd05325">
    <property type="entry name" value="carb_red_sniffer_like_SDR_c"/>
    <property type="match status" value="1"/>
</dbReference>
<dbReference type="Pfam" id="PF00106">
    <property type="entry name" value="adh_short"/>
    <property type="match status" value="1"/>
</dbReference>
<keyword evidence="5" id="KW-1185">Reference proteome</keyword>
<dbReference type="InterPro" id="IPR051468">
    <property type="entry name" value="Fungal_SecMetab_SDRs"/>
</dbReference>
<accession>A0ABQ2EQL3</accession>
<gene>
    <name evidence="4" type="ORF">GCM10011394_26730</name>
</gene>
<evidence type="ECO:0000313" key="5">
    <source>
        <dbReference type="Proteomes" id="UP000599009"/>
    </source>
</evidence>
<dbReference type="InterPro" id="IPR036291">
    <property type="entry name" value="NAD(P)-bd_dom_sf"/>
</dbReference>
<dbReference type="RefSeq" id="WP_132986597.1">
    <property type="nucleotide sequence ID" value="NZ_BMME01000002.1"/>
</dbReference>
<dbReference type="EMBL" id="BMME01000002">
    <property type="protein sequence ID" value="GGK16184.1"/>
    <property type="molecule type" value="Genomic_DNA"/>
</dbReference>
<evidence type="ECO:0000313" key="4">
    <source>
        <dbReference type="EMBL" id="GGK16184.1"/>
    </source>
</evidence>
<comment type="similarity">
    <text evidence="3">Belongs to the short-chain dehydrogenases/reductases (SDR) family.</text>
</comment>
<protein>
    <submittedName>
        <fullName evidence="4">Short-chain dehydrogenase</fullName>
    </submittedName>
</protein>
<name>A0ABQ2EQL3_9GAMM</name>
<dbReference type="SUPFAM" id="SSF51735">
    <property type="entry name" value="NAD(P)-binding Rossmann-fold domains"/>
    <property type="match status" value="1"/>
</dbReference>
<dbReference type="InterPro" id="IPR002347">
    <property type="entry name" value="SDR_fam"/>
</dbReference>
<dbReference type="PANTHER" id="PTHR43544">
    <property type="entry name" value="SHORT-CHAIN DEHYDROGENASE/REDUCTASE"/>
    <property type="match status" value="1"/>
</dbReference>
<evidence type="ECO:0000256" key="2">
    <source>
        <dbReference type="ARBA" id="ARBA00023002"/>
    </source>
</evidence>
<keyword evidence="2" id="KW-0560">Oxidoreductase</keyword>
<dbReference type="Proteomes" id="UP000599009">
    <property type="component" value="Unassembled WGS sequence"/>
</dbReference>
<dbReference type="PANTHER" id="PTHR43544:SF7">
    <property type="entry name" value="NADB-LER2"/>
    <property type="match status" value="1"/>
</dbReference>